<reference evidence="2" key="1">
    <citation type="submission" date="2020-03" db="EMBL/GenBank/DDBJ databases">
        <title>A high-quality chromosome-level genome assembly of a woody plant with both climbing and erect habits, Rhamnella rubrinervis.</title>
        <authorList>
            <person name="Lu Z."/>
            <person name="Yang Y."/>
            <person name="Zhu X."/>
            <person name="Sun Y."/>
        </authorList>
    </citation>
    <scope>NUCLEOTIDE SEQUENCE</scope>
    <source>
        <strain evidence="2">BYM</strain>
        <tissue evidence="2">Leaf</tissue>
    </source>
</reference>
<evidence type="ECO:0000313" key="3">
    <source>
        <dbReference type="Proteomes" id="UP000796880"/>
    </source>
</evidence>
<organism evidence="2 3">
    <name type="scientific">Rhamnella rubrinervis</name>
    <dbReference type="NCBI Taxonomy" id="2594499"/>
    <lineage>
        <taxon>Eukaryota</taxon>
        <taxon>Viridiplantae</taxon>
        <taxon>Streptophyta</taxon>
        <taxon>Embryophyta</taxon>
        <taxon>Tracheophyta</taxon>
        <taxon>Spermatophyta</taxon>
        <taxon>Magnoliopsida</taxon>
        <taxon>eudicotyledons</taxon>
        <taxon>Gunneridae</taxon>
        <taxon>Pentapetalae</taxon>
        <taxon>rosids</taxon>
        <taxon>fabids</taxon>
        <taxon>Rosales</taxon>
        <taxon>Rhamnaceae</taxon>
        <taxon>rhamnoid group</taxon>
        <taxon>Rhamneae</taxon>
        <taxon>Rhamnella</taxon>
    </lineage>
</organism>
<dbReference type="AlphaFoldDB" id="A0A8K0DQV8"/>
<sequence>MAAICGHGTGVIVARRICCCRRGRGRGVVWIGGCRFLESCRGCRLDWRVLVFGTLSWLLSVYSQGIDRLLSSSFGDSSSVKFVRGNQLCFLGVSSFGATVPTTLAMGKDVPSNLVAGGIGTHGWMVRKKKKRKKKMKKRKKKNKKKRKREGGKQECDGNDNEDNKCRPRRRKGRRKGVNGVGGDM</sequence>
<proteinExistence type="predicted"/>
<feature type="compositionally biased region" description="Basic and acidic residues" evidence="1">
    <location>
        <begin position="151"/>
        <end position="166"/>
    </location>
</feature>
<comment type="caution">
    <text evidence="2">The sequence shown here is derived from an EMBL/GenBank/DDBJ whole genome shotgun (WGS) entry which is preliminary data.</text>
</comment>
<keyword evidence="3" id="KW-1185">Reference proteome</keyword>
<gene>
    <name evidence="2" type="ORF">FNV43_RR22664</name>
</gene>
<feature type="compositionally biased region" description="Basic residues" evidence="1">
    <location>
        <begin position="125"/>
        <end position="150"/>
    </location>
</feature>
<dbReference type="Proteomes" id="UP000796880">
    <property type="component" value="Unassembled WGS sequence"/>
</dbReference>
<protein>
    <submittedName>
        <fullName evidence="2">Uncharacterized protein</fullName>
    </submittedName>
</protein>
<name>A0A8K0DQV8_9ROSA</name>
<accession>A0A8K0DQV8</accession>
<feature type="compositionally biased region" description="Basic residues" evidence="1">
    <location>
        <begin position="167"/>
        <end position="177"/>
    </location>
</feature>
<feature type="region of interest" description="Disordered" evidence="1">
    <location>
        <begin position="125"/>
        <end position="185"/>
    </location>
</feature>
<dbReference type="EMBL" id="VOIH02000010">
    <property type="protein sequence ID" value="KAF3435575.1"/>
    <property type="molecule type" value="Genomic_DNA"/>
</dbReference>
<evidence type="ECO:0000256" key="1">
    <source>
        <dbReference type="SAM" id="MobiDB-lite"/>
    </source>
</evidence>
<evidence type="ECO:0000313" key="2">
    <source>
        <dbReference type="EMBL" id="KAF3435575.1"/>
    </source>
</evidence>